<organism evidence="2 3">
    <name type="scientific">Phormidium tenue NIES-30</name>
    <dbReference type="NCBI Taxonomy" id="549789"/>
    <lineage>
        <taxon>Bacteria</taxon>
        <taxon>Bacillati</taxon>
        <taxon>Cyanobacteriota</taxon>
        <taxon>Cyanophyceae</taxon>
        <taxon>Oscillatoriophycideae</taxon>
        <taxon>Oscillatoriales</taxon>
        <taxon>Oscillatoriaceae</taxon>
        <taxon>Phormidium</taxon>
    </lineage>
</organism>
<proteinExistence type="predicted"/>
<keyword evidence="1" id="KW-0812">Transmembrane</keyword>
<gene>
    <name evidence="2" type="ORF">NIES30_05585</name>
</gene>
<dbReference type="STRING" id="549789.NIES30_05585"/>
<dbReference type="Proteomes" id="UP000185557">
    <property type="component" value="Unassembled WGS sequence"/>
</dbReference>
<accession>A0A1U7J9S6</accession>
<evidence type="ECO:0000313" key="2">
    <source>
        <dbReference type="EMBL" id="OKH50168.1"/>
    </source>
</evidence>
<keyword evidence="3" id="KW-1185">Reference proteome</keyword>
<dbReference type="EMBL" id="MRCG01000002">
    <property type="protein sequence ID" value="OKH50168.1"/>
    <property type="molecule type" value="Genomic_DNA"/>
</dbReference>
<evidence type="ECO:0000256" key="1">
    <source>
        <dbReference type="SAM" id="Phobius"/>
    </source>
</evidence>
<reference evidence="2 3" key="1">
    <citation type="submission" date="2016-11" db="EMBL/GenBank/DDBJ databases">
        <title>Draft Genome Sequences of Nine Cyanobacterial Strains from Diverse Habitats.</title>
        <authorList>
            <person name="Zhu T."/>
            <person name="Hou S."/>
            <person name="Lu X."/>
            <person name="Hess W.R."/>
        </authorList>
    </citation>
    <scope>NUCLEOTIDE SEQUENCE [LARGE SCALE GENOMIC DNA]</scope>
    <source>
        <strain evidence="2 3">NIES-30</strain>
    </source>
</reference>
<feature type="transmembrane region" description="Helical" evidence="1">
    <location>
        <begin position="68"/>
        <end position="93"/>
    </location>
</feature>
<comment type="caution">
    <text evidence="2">The sequence shown here is derived from an EMBL/GenBank/DDBJ whole genome shotgun (WGS) entry which is preliminary data.</text>
</comment>
<sequence>MVPEVLALATRLQAEQQSSYSLEELVEAGAEANIEPEYIRQAAQQIQSQHIRATSGPASFSWLAKDGAMAVVIVVALFGMTLVGGPAGIGCHARMDVEESYRQ</sequence>
<keyword evidence="1" id="KW-0472">Membrane</keyword>
<protein>
    <submittedName>
        <fullName evidence="2">Uncharacterized protein</fullName>
    </submittedName>
</protein>
<name>A0A1U7J9S6_9CYAN</name>
<keyword evidence="1" id="KW-1133">Transmembrane helix</keyword>
<dbReference type="AlphaFoldDB" id="A0A1U7J9S6"/>
<evidence type="ECO:0000313" key="3">
    <source>
        <dbReference type="Proteomes" id="UP000185557"/>
    </source>
</evidence>